<feature type="coiled-coil region" evidence="1">
    <location>
        <begin position="246"/>
        <end position="273"/>
    </location>
</feature>
<dbReference type="EMBL" id="JACJRF010000023">
    <property type="protein sequence ID" value="MBD2345317.1"/>
    <property type="molecule type" value="Genomic_DNA"/>
</dbReference>
<sequence>MSMSSESGKLISKPIPFWKKPPKLDFTELFKSLSKAAIDGALQNWTEVAKDAVEALAAIGLAETPEEIGWLLVYRSLIQAMLSLVEENRALLWETPNSSDLELLYSHLKESLESQELRIDQDFFNNPKDLPILTTIKSAFGDWLQYFSLNAVQAQTIGDRLPTYFIFALHQEWAEHPDKYACLNAEVDTPFTQANEQERLWMRYAAWLQKQVAEPIFDETFGLEKIYMPLRAYYKIPIKTPKNSYSDRQRQEAKKVEQVVVDLKTELEAWLNKASSQDAIRVISGGPGSGKSSFAKIFAAEQAAKGEIQVLFIPLHRFEVEDNLVNAVGEFVKANKFFEHNPLEDNQPSRLLIIFDGLDELAMQGKLGAEVAKEFIQKVERKINNSNQQKTYLQVLITGRELVVQANTNQFDKSPQEILHILPYFLPEDEKSNYADENNLLEADQRQSWWQKYSVAKDKQYNGLPAALDQGKLIEITAQPLLNYLVALSYDRGEVEFSENSNLNTIYADLLKAVYERRWGDRQKHPITQEFTIADDEDFALILEEIALACWHGNGRTTTVREIEKKCSGNYHIKELFIKYQQAAEAGVTRLLTAFYFRQSGVREEEKTFEFTHKSFGEYLTARRIVHELSWIHEQLEERQKDKYHRKGWDETEALKNWAILCGTSPIDQYLFDFICDEIRLQNPSDVENWQQTLCHLIGFMLNHGMPMELLPEIKNFHQANQQARNAEEALLVVLNACARVTQKISKIEWPTPEAFGTWISRLQGQRVGFDADILCLNYMSFLDLQDCLLIVKDFFRANLQGANLQRANLEGANLQGANLQGAILQGAILQRANLQGTILEGANLVGANLQRANLQRANLVGANLVGANLVGANLEGANLEGANLQRANLQGVILEGANLQRANLQRANLQGANLEWANLQRANLEWANLEWANLQRANLQRANLEWANLQRANLQRANLQRANLEWPRILPANFERASFSE</sequence>
<dbReference type="InterPro" id="IPR054568">
    <property type="entry name" value="NNH3"/>
</dbReference>
<keyword evidence="1" id="KW-0175">Coiled coil</keyword>
<dbReference type="Gene3D" id="2.160.20.80">
    <property type="entry name" value="E3 ubiquitin-protein ligase SopA"/>
    <property type="match status" value="2"/>
</dbReference>
<dbReference type="InterPro" id="IPR007111">
    <property type="entry name" value="NACHT_NTPase"/>
</dbReference>
<dbReference type="Proteomes" id="UP000607281">
    <property type="component" value="Unassembled WGS sequence"/>
</dbReference>
<dbReference type="InterPro" id="IPR051082">
    <property type="entry name" value="Pentapeptide-BTB/POZ_domain"/>
</dbReference>
<reference evidence="4 5" key="1">
    <citation type="journal article" date="2020" name="ISME J.">
        <title>Comparative genomics reveals insights into cyanobacterial evolution and habitat adaptation.</title>
        <authorList>
            <person name="Chen M.Y."/>
            <person name="Teng W.K."/>
            <person name="Zhao L."/>
            <person name="Hu C.X."/>
            <person name="Zhou Y.K."/>
            <person name="Han B.P."/>
            <person name="Song L.R."/>
            <person name="Shu W.S."/>
        </authorList>
    </citation>
    <scope>NUCLEOTIDE SEQUENCE [LARGE SCALE GENOMIC DNA]</scope>
    <source>
        <strain evidence="4 5">FACHB-260</strain>
    </source>
</reference>
<dbReference type="SUPFAM" id="SSF141571">
    <property type="entry name" value="Pentapeptide repeat-like"/>
    <property type="match status" value="1"/>
</dbReference>
<dbReference type="Pfam" id="PF05729">
    <property type="entry name" value="NACHT"/>
    <property type="match status" value="1"/>
</dbReference>
<keyword evidence="5" id="KW-1185">Reference proteome</keyword>
<organism evidence="4 5">
    <name type="scientific">Anabaena subtropica FACHB-260</name>
    <dbReference type="NCBI Taxonomy" id="2692884"/>
    <lineage>
        <taxon>Bacteria</taxon>
        <taxon>Bacillati</taxon>
        <taxon>Cyanobacteriota</taxon>
        <taxon>Cyanophyceae</taxon>
        <taxon>Nostocales</taxon>
        <taxon>Nostocaceae</taxon>
        <taxon>Anabaena</taxon>
    </lineage>
</organism>
<feature type="domain" description="NACHT N-terminal Helical" evidence="3">
    <location>
        <begin position="20"/>
        <end position="223"/>
    </location>
</feature>
<evidence type="ECO:0000313" key="4">
    <source>
        <dbReference type="EMBL" id="MBD2345317.1"/>
    </source>
</evidence>
<dbReference type="InterPro" id="IPR001646">
    <property type="entry name" value="5peptide_repeat"/>
</dbReference>
<dbReference type="Gene3D" id="3.40.50.300">
    <property type="entry name" value="P-loop containing nucleotide triphosphate hydrolases"/>
    <property type="match status" value="1"/>
</dbReference>
<dbReference type="Pfam" id="PF00805">
    <property type="entry name" value="Pentapeptide"/>
    <property type="match status" value="3"/>
</dbReference>
<comment type="caution">
    <text evidence="4">The sequence shown here is derived from an EMBL/GenBank/DDBJ whole genome shotgun (WGS) entry which is preliminary data.</text>
</comment>
<dbReference type="SUPFAM" id="SSF52540">
    <property type="entry name" value="P-loop containing nucleoside triphosphate hydrolases"/>
    <property type="match status" value="1"/>
</dbReference>
<gene>
    <name evidence="4" type="ORF">H6G18_14330</name>
</gene>
<dbReference type="PANTHER" id="PTHR14136:SF17">
    <property type="entry name" value="BTB_POZ DOMAIN-CONTAINING PROTEIN KCTD9"/>
    <property type="match status" value="1"/>
</dbReference>
<dbReference type="Pfam" id="PF22735">
    <property type="entry name" value="NNH3"/>
    <property type="match status" value="1"/>
</dbReference>
<evidence type="ECO:0000259" key="3">
    <source>
        <dbReference type="Pfam" id="PF22735"/>
    </source>
</evidence>
<protein>
    <submittedName>
        <fullName evidence="4">Pentapeptide repeat-containing protein</fullName>
    </submittedName>
</protein>
<evidence type="ECO:0000259" key="2">
    <source>
        <dbReference type="Pfam" id="PF05729"/>
    </source>
</evidence>
<accession>A0ABR8CQ39</accession>
<dbReference type="InterPro" id="IPR027417">
    <property type="entry name" value="P-loop_NTPase"/>
</dbReference>
<evidence type="ECO:0000256" key="1">
    <source>
        <dbReference type="SAM" id="Coils"/>
    </source>
</evidence>
<proteinExistence type="predicted"/>
<dbReference type="PANTHER" id="PTHR14136">
    <property type="entry name" value="BTB_POZ DOMAIN-CONTAINING PROTEIN KCTD9"/>
    <property type="match status" value="1"/>
</dbReference>
<evidence type="ECO:0000313" key="5">
    <source>
        <dbReference type="Proteomes" id="UP000607281"/>
    </source>
</evidence>
<feature type="domain" description="NACHT" evidence="2">
    <location>
        <begin position="282"/>
        <end position="379"/>
    </location>
</feature>
<name>A0ABR8CQ39_9NOST</name>